<accession>A0A8D5FE90</accession>
<dbReference type="AlphaFoldDB" id="A0A8D5FE90"/>
<dbReference type="InterPro" id="IPR013230">
    <property type="entry name" value="Peptidase_M15A_C"/>
</dbReference>
<dbReference type="Proteomes" id="UP000826725">
    <property type="component" value="Chromosome"/>
</dbReference>
<keyword evidence="3" id="KW-1185">Reference proteome</keyword>
<protein>
    <recommendedName>
        <fullName evidence="1">Peptidase M15A C-terminal domain-containing protein</fullName>
    </recommendedName>
</protein>
<name>A0A8D5FE90_9BACT</name>
<dbReference type="KEGG" id="dbk:DGMP_06750"/>
<dbReference type="RefSeq" id="WP_228856157.1">
    <property type="nucleotide sequence ID" value="NZ_AP024086.1"/>
</dbReference>
<organism evidence="2 3">
    <name type="scientific">Desulfomarina profundi</name>
    <dbReference type="NCBI Taxonomy" id="2772557"/>
    <lineage>
        <taxon>Bacteria</taxon>
        <taxon>Pseudomonadati</taxon>
        <taxon>Thermodesulfobacteriota</taxon>
        <taxon>Desulfobulbia</taxon>
        <taxon>Desulfobulbales</taxon>
        <taxon>Desulfobulbaceae</taxon>
        <taxon>Desulfomarina</taxon>
    </lineage>
</organism>
<reference evidence="2" key="1">
    <citation type="submission" date="2020-09" db="EMBL/GenBank/DDBJ databases">
        <title>Desulfogranum mesoprofundum gen. nov., sp. nov., a novel mesophilic, sulfate-reducing chemolithoautotroph isolated from a deep-sea hydrothermal vent chimney in the Suiyo Seamount.</title>
        <authorList>
            <person name="Hashimoto Y."/>
            <person name="Nakagawa S."/>
        </authorList>
    </citation>
    <scope>NUCLEOTIDE SEQUENCE</scope>
    <source>
        <strain evidence="2">KT2</strain>
    </source>
</reference>
<evidence type="ECO:0000313" key="2">
    <source>
        <dbReference type="EMBL" id="BCL59982.1"/>
    </source>
</evidence>
<proteinExistence type="predicted"/>
<sequence>MGDISKNFSRREFACHCGCGFDTVDAELLHLLQTDIRDYYNQPVTILSGCRCFQHNLNTPGAASDSRHMEAKAADIIVCSVSPRALYHYLDRKYKKKYGLGLYLDRIHVDVRPFRARWKKC</sequence>
<feature type="domain" description="Peptidase M15A C-terminal" evidence="1">
    <location>
        <begin position="6"/>
        <end position="110"/>
    </location>
</feature>
<evidence type="ECO:0000313" key="3">
    <source>
        <dbReference type="Proteomes" id="UP000826725"/>
    </source>
</evidence>
<dbReference type="EMBL" id="AP024086">
    <property type="protein sequence ID" value="BCL59982.1"/>
    <property type="molecule type" value="Genomic_DNA"/>
</dbReference>
<gene>
    <name evidence="2" type="ORF">DGMP_06750</name>
</gene>
<evidence type="ECO:0000259" key="1">
    <source>
        <dbReference type="Pfam" id="PF08291"/>
    </source>
</evidence>
<dbReference type="Pfam" id="PF08291">
    <property type="entry name" value="Peptidase_M15_3"/>
    <property type="match status" value="1"/>
</dbReference>